<keyword evidence="6" id="KW-1185">Reference proteome</keyword>
<keyword evidence="2" id="KW-0158">Chromosome</keyword>
<dbReference type="Pfam" id="PF00538">
    <property type="entry name" value="Linker_histone"/>
    <property type="match status" value="1"/>
</dbReference>
<dbReference type="SMART" id="SM00526">
    <property type="entry name" value="H15"/>
    <property type="match status" value="1"/>
</dbReference>
<keyword evidence="2" id="KW-0539">Nucleus</keyword>
<evidence type="ECO:0000313" key="5">
    <source>
        <dbReference type="Ensembl" id="ENSHCOP00000027620.1"/>
    </source>
</evidence>
<dbReference type="GO" id="GO:0003677">
    <property type="term" value="F:DNA binding"/>
    <property type="evidence" value="ECO:0007669"/>
    <property type="project" value="UniProtKB-KW"/>
</dbReference>
<dbReference type="InterPro" id="IPR005819">
    <property type="entry name" value="H1/H5"/>
</dbReference>
<dbReference type="PRINTS" id="PR00624">
    <property type="entry name" value="HISTONEH5"/>
</dbReference>
<evidence type="ECO:0000256" key="3">
    <source>
        <dbReference type="SAM" id="MobiDB-lite"/>
    </source>
</evidence>
<dbReference type="GO" id="GO:0030527">
    <property type="term" value="F:structural constituent of chromatin"/>
    <property type="evidence" value="ECO:0007669"/>
    <property type="project" value="InterPro"/>
</dbReference>
<dbReference type="PROSITE" id="PS51504">
    <property type="entry name" value="H15"/>
    <property type="match status" value="1"/>
</dbReference>
<evidence type="ECO:0000313" key="6">
    <source>
        <dbReference type="Proteomes" id="UP000264820"/>
    </source>
</evidence>
<dbReference type="GO" id="GO:0005634">
    <property type="term" value="C:nucleus"/>
    <property type="evidence" value="ECO:0007669"/>
    <property type="project" value="UniProtKB-SubCell"/>
</dbReference>
<evidence type="ECO:0000256" key="1">
    <source>
        <dbReference type="ARBA" id="ARBA00023125"/>
    </source>
</evidence>
<feature type="domain" description="H15" evidence="4">
    <location>
        <begin position="16"/>
        <end position="89"/>
    </location>
</feature>
<dbReference type="InterPro" id="IPR036388">
    <property type="entry name" value="WH-like_DNA-bd_sf"/>
</dbReference>
<dbReference type="GeneTree" id="ENSGT00940000178224"/>
<dbReference type="Proteomes" id="UP000264820">
    <property type="component" value="Unplaced"/>
</dbReference>
<comment type="similarity">
    <text evidence="2">Belongs to the histone H1/H5 family.</text>
</comment>
<reference evidence="5" key="2">
    <citation type="submission" date="2025-09" db="UniProtKB">
        <authorList>
            <consortium name="Ensembl"/>
        </authorList>
    </citation>
    <scope>IDENTIFICATION</scope>
</reference>
<accession>A0A3Q2Z9L3</accession>
<dbReference type="GO" id="GO:0000786">
    <property type="term" value="C:nucleosome"/>
    <property type="evidence" value="ECO:0007669"/>
    <property type="project" value="InterPro"/>
</dbReference>
<evidence type="ECO:0000256" key="2">
    <source>
        <dbReference type="RuleBase" id="RU003894"/>
    </source>
</evidence>
<dbReference type="OMA" id="QPPIMAE"/>
<keyword evidence="1 2" id="KW-0238">DNA-binding</keyword>
<dbReference type="CDD" id="cd00073">
    <property type="entry name" value="H15"/>
    <property type="match status" value="1"/>
</dbReference>
<dbReference type="STRING" id="109280.ENSHCOP00000027620"/>
<evidence type="ECO:0000259" key="4">
    <source>
        <dbReference type="PROSITE" id="PS51504"/>
    </source>
</evidence>
<feature type="compositionally biased region" description="Basic residues" evidence="3">
    <location>
        <begin position="134"/>
        <end position="144"/>
    </location>
</feature>
<feature type="compositionally biased region" description="Basic residues" evidence="3">
    <location>
        <begin position="88"/>
        <end position="100"/>
    </location>
</feature>
<name>A0A3Q2Z9L3_HIPCM</name>
<dbReference type="InterPro" id="IPR005818">
    <property type="entry name" value="Histone_H1/H5_H15"/>
</dbReference>
<dbReference type="InterPro" id="IPR036390">
    <property type="entry name" value="WH_DNA-bd_sf"/>
</dbReference>
<dbReference type="AlphaFoldDB" id="A0A3Q2Z9L3"/>
<dbReference type="GO" id="GO:0006334">
    <property type="term" value="P:nucleosome assembly"/>
    <property type="evidence" value="ECO:0007669"/>
    <property type="project" value="InterPro"/>
</dbReference>
<sequence length="197" mass="21529">MEIFTNVRSPPKKPSKRPSISKMILEVMAESKERKGMSVAALKKVLALKGVDVPKLNKRINDSLVRLEKRGALTQVKGAGASGSFKVTKGKPAPKTKSPKKTSSVGLKSIQKVGRPKKPTPSSKKRNSLTSVKKYVKPKQKPMAKKSETSARPRKSNATAKPKQKLKIKPTQAKLTKKPTGKKGTATKKPTVRKTRK</sequence>
<feature type="region of interest" description="Disordered" evidence="3">
    <location>
        <begin position="76"/>
        <end position="197"/>
    </location>
</feature>
<protein>
    <recommendedName>
        <fullName evidence="4">H15 domain-containing protein</fullName>
    </recommendedName>
</protein>
<dbReference type="Gene3D" id="1.10.10.10">
    <property type="entry name" value="Winged helix-like DNA-binding domain superfamily/Winged helix DNA-binding domain"/>
    <property type="match status" value="1"/>
</dbReference>
<dbReference type="Ensembl" id="ENSHCOT00000028253.1">
    <property type="protein sequence ID" value="ENSHCOP00000027620.1"/>
    <property type="gene ID" value="ENSHCOG00000019592.1"/>
</dbReference>
<comment type="subcellular location">
    <subcellularLocation>
        <location evidence="2">Nucleus</location>
    </subcellularLocation>
</comment>
<feature type="compositionally biased region" description="Basic residues" evidence="3">
    <location>
        <begin position="114"/>
        <end position="127"/>
    </location>
</feature>
<proteinExistence type="inferred from homology"/>
<dbReference type="SUPFAM" id="SSF46785">
    <property type="entry name" value="Winged helix' DNA-binding domain"/>
    <property type="match status" value="1"/>
</dbReference>
<organism evidence="5 6">
    <name type="scientific">Hippocampus comes</name>
    <name type="common">Tiger tail seahorse</name>
    <dbReference type="NCBI Taxonomy" id="109280"/>
    <lineage>
        <taxon>Eukaryota</taxon>
        <taxon>Metazoa</taxon>
        <taxon>Chordata</taxon>
        <taxon>Craniata</taxon>
        <taxon>Vertebrata</taxon>
        <taxon>Euteleostomi</taxon>
        <taxon>Actinopterygii</taxon>
        <taxon>Neopterygii</taxon>
        <taxon>Teleostei</taxon>
        <taxon>Neoteleostei</taxon>
        <taxon>Acanthomorphata</taxon>
        <taxon>Syngnathiaria</taxon>
        <taxon>Syngnathiformes</taxon>
        <taxon>Syngnathoidei</taxon>
        <taxon>Syngnathidae</taxon>
        <taxon>Hippocampus</taxon>
    </lineage>
</organism>
<reference evidence="5" key="1">
    <citation type="submission" date="2025-08" db="UniProtKB">
        <authorList>
            <consortium name="Ensembl"/>
        </authorList>
    </citation>
    <scope>IDENTIFICATION</scope>
</reference>